<feature type="non-terminal residue" evidence="4">
    <location>
        <position position="512"/>
    </location>
</feature>
<dbReference type="PANTHER" id="PTHR30461:SF23">
    <property type="entry name" value="DNA RECOMBINASE-RELATED"/>
    <property type="match status" value="1"/>
</dbReference>
<dbReference type="InterPro" id="IPR006119">
    <property type="entry name" value="Resolv_N"/>
</dbReference>
<dbReference type="SMART" id="SM00857">
    <property type="entry name" value="Resolvase"/>
    <property type="match status" value="1"/>
</dbReference>
<keyword evidence="1" id="KW-0175">Coiled coil</keyword>
<protein>
    <recommendedName>
        <fullName evidence="6">Recombinase domain-containing protein</fullName>
    </recommendedName>
</protein>
<dbReference type="AlphaFoldDB" id="A0A2M8F1M8"/>
<dbReference type="Gene3D" id="3.90.1750.20">
    <property type="entry name" value="Putative Large Serine Recombinase, Chain B, Domain 2"/>
    <property type="match status" value="1"/>
</dbReference>
<feature type="domain" description="Resolvase/invertase-type recombinase catalytic" evidence="2">
    <location>
        <begin position="5"/>
        <end position="151"/>
    </location>
</feature>
<dbReference type="Pfam" id="PF13408">
    <property type="entry name" value="Zn_ribbon_recom"/>
    <property type="match status" value="1"/>
</dbReference>
<dbReference type="Proteomes" id="UP000229777">
    <property type="component" value="Unassembled WGS sequence"/>
</dbReference>
<organism evidence="4 5">
    <name type="scientific">Candidatus Roizmanbacteria bacterium CG_4_9_14_0_2_um_filter_36_12</name>
    <dbReference type="NCBI Taxonomy" id="1974837"/>
    <lineage>
        <taxon>Bacteria</taxon>
        <taxon>Candidatus Roizmaniibacteriota</taxon>
    </lineage>
</organism>
<dbReference type="PROSITE" id="PS51737">
    <property type="entry name" value="RECOMBINASE_DNA_BIND"/>
    <property type="match status" value="1"/>
</dbReference>
<dbReference type="GO" id="GO:0000150">
    <property type="term" value="F:DNA strand exchange activity"/>
    <property type="evidence" value="ECO:0007669"/>
    <property type="project" value="InterPro"/>
</dbReference>
<dbReference type="InterPro" id="IPR011109">
    <property type="entry name" value="DNA_bind_recombinase_dom"/>
</dbReference>
<feature type="domain" description="Recombinase" evidence="3">
    <location>
        <begin position="158"/>
        <end position="265"/>
    </location>
</feature>
<evidence type="ECO:0000313" key="5">
    <source>
        <dbReference type="Proteomes" id="UP000229777"/>
    </source>
</evidence>
<comment type="caution">
    <text evidence="4">The sequence shown here is derived from an EMBL/GenBank/DDBJ whole genome shotgun (WGS) entry which is preliminary data.</text>
</comment>
<dbReference type="Pfam" id="PF07508">
    <property type="entry name" value="Recombinase"/>
    <property type="match status" value="1"/>
</dbReference>
<name>A0A2M8F1M8_9BACT</name>
<dbReference type="Pfam" id="PF00239">
    <property type="entry name" value="Resolvase"/>
    <property type="match status" value="1"/>
</dbReference>
<dbReference type="InterPro" id="IPR038109">
    <property type="entry name" value="DNA_bind_recomb_sf"/>
</dbReference>
<dbReference type="CDD" id="cd00338">
    <property type="entry name" value="Ser_Recombinase"/>
    <property type="match status" value="1"/>
</dbReference>
<feature type="coiled-coil region" evidence="1">
    <location>
        <begin position="370"/>
        <end position="418"/>
    </location>
</feature>
<evidence type="ECO:0000256" key="1">
    <source>
        <dbReference type="SAM" id="Coils"/>
    </source>
</evidence>
<sequence>MKSLAYFIYARKSTDDDQHQLLSIPAQIDELRTYAQKEGLNIVDTVIESKTAKVPGRELFNQMLDRVEKGEAQGILAWHPDRLARNAVDAGRVVYLLDRNILDDLKFPTFWFQNTPQRLFMLSIAFGQSKYYVDSLSENTKRGFRQKVRRGEFPGVAPLGYLNDRVNRKIIIDPKISLVVKELFEIYSKGNSTCKSLSLFLKSKGIVSRGGIPIHKSRVASILSNPFYFGYFRYKGEIHQGIHEPLITKKLFDQIQTVMEGRGRSHPSEPLNFPFTGLIKCGECGMMISAEQHLKYYKSSDIGQRFVYYRCSKKNKLIKCGQRFISESAIIPQLNDHIQKVSLSTSDHQWFMNKLNTDEHQQRSEVLVIVQEFKKDLLNINEKLNKLLDSYLDNVVSREDYLNRKEKFMSEKKSIEQRISTLELFPNKWLEPMREFFDTALEANKIASDNINLFQKREFLKKTGSNLTLKDRIVDWHLPDQWAALSRRPISRNRVEMAGFEPASENTLKQIF</sequence>
<gene>
    <name evidence="4" type="ORF">CO049_00960</name>
</gene>
<reference evidence="5" key="1">
    <citation type="submission" date="2017-09" db="EMBL/GenBank/DDBJ databases">
        <title>Depth-based differentiation of microbial function through sediment-hosted aquifers and enrichment of novel symbionts in the deep terrestrial subsurface.</title>
        <authorList>
            <person name="Probst A.J."/>
            <person name="Ladd B."/>
            <person name="Jarett J.K."/>
            <person name="Geller-Mcgrath D.E."/>
            <person name="Sieber C.M.K."/>
            <person name="Emerson J.B."/>
            <person name="Anantharaman K."/>
            <person name="Thomas B.C."/>
            <person name="Malmstrom R."/>
            <person name="Stieglmeier M."/>
            <person name="Klingl A."/>
            <person name="Woyke T."/>
            <person name="Ryan C.M."/>
            <person name="Banfield J.F."/>
        </authorList>
    </citation>
    <scope>NUCLEOTIDE SEQUENCE [LARGE SCALE GENOMIC DNA]</scope>
</reference>
<dbReference type="PANTHER" id="PTHR30461">
    <property type="entry name" value="DNA-INVERTASE FROM LAMBDOID PROPHAGE"/>
    <property type="match status" value="1"/>
</dbReference>
<dbReference type="InterPro" id="IPR050639">
    <property type="entry name" value="SSR_resolvase"/>
</dbReference>
<evidence type="ECO:0008006" key="6">
    <source>
        <dbReference type="Google" id="ProtNLM"/>
    </source>
</evidence>
<dbReference type="InterPro" id="IPR025827">
    <property type="entry name" value="Zn_ribbon_recom_dom"/>
</dbReference>
<evidence type="ECO:0000313" key="4">
    <source>
        <dbReference type="EMBL" id="PJC33196.1"/>
    </source>
</evidence>
<proteinExistence type="predicted"/>
<dbReference type="GO" id="GO:0003677">
    <property type="term" value="F:DNA binding"/>
    <property type="evidence" value="ECO:0007669"/>
    <property type="project" value="InterPro"/>
</dbReference>
<dbReference type="InterPro" id="IPR036162">
    <property type="entry name" value="Resolvase-like_N_sf"/>
</dbReference>
<evidence type="ECO:0000259" key="3">
    <source>
        <dbReference type="PROSITE" id="PS51737"/>
    </source>
</evidence>
<accession>A0A2M8F1M8</accession>
<dbReference type="Gene3D" id="3.40.50.1390">
    <property type="entry name" value="Resolvase, N-terminal catalytic domain"/>
    <property type="match status" value="1"/>
</dbReference>
<evidence type="ECO:0000259" key="2">
    <source>
        <dbReference type="PROSITE" id="PS51736"/>
    </source>
</evidence>
<dbReference type="EMBL" id="PFSA01000019">
    <property type="protein sequence ID" value="PJC33196.1"/>
    <property type="molecule type" value="Genomic_DNA"/>
</dbReference>
<dbReference type="SUPFAM" id="SSF53041">
    <property type="entry name" value="Resolvase-like"/>
    <property type="match status" value="1"/>
</dbReference>
<dbReference type="PROSITE" id="PS51736">
    <property type="entry name" value="RECOMBINASES_3"/>
    <property type="match status" value="1"/>
</dbReference>